<dbReference type="Proteomes" id="UP000218231">
    <property type="component" value="Unassembled WGS sequence"/>
</dbReference>
<name>A0A2A2JX49_9BILA</name>
<accession>A0A2A2JX49</accession>
<evidence type="ECO:0000313" key="1">
    <source>
        <dbReference type="EMBL" id="PAV66248.1"/>
    </source>
</evidence>
<proteinExistence type="predicted"/>
<dbReference type="Pfam" id="PF18982">
    <property type="entry name" value="JetA"/>
    <property type="match status" value="1"/>
</dbReference>
<organism evidence="1 2">
    <name type="scientific">Diploscapter pachys</name>
    <dbReference type="NCBI Taxonomy" id="2018661"/>
    <lineage>
        <taxon>Eukaryota</taxon>
        <taxon>Metazoa</taxon>
        <taxon>Ecdysozoa</taxon>
        <taxon>Nematoda</taxon>
        <taxon>Chromadorea</taxon>
        <taxon>Rhabditida</taxon>
        <taxon>Rhabditina</taxon>
        <taxon>Rhabditomorpha</taxon>
        <taxon>Rhabditoidea</taxon>
        <taxon>Rhabditidae</taxon>
        <taxon>Diploscapter</taxon>
    </lineage>
</organism>
<keyword evidence="2" id="KW-1185">Reference proteome</keyword>
<protein>
    <submittedName>
        <fullName evidence="1">Uncharacterized protein</fullName>
    </submittedName>
</protein>
<reference evidence="1 2" key="1">
    <citation type="journal article" date="2017" name="Curr. Biol.">
        <title>Genome architecture and evolution of a unichromosomal asexual nematode.</title>
        <authorList>
            <person name="Fradin H."/>
            <person name="Zegar C."/>
            <person name="Gutwein M."/>
            <person name="Lucas J."/>
            <person name="Kovtun M."/>
            <person name="Corcoran D."/>
            <person name="Baugh L.R."/>
            <person name="Kiontke K."/>
            <person name="Gunsalus K."/>
            <person name="Fitch D.H."/>
            <person name="Piano F."/>
        </authorList>
    </citation>
    <scope>NUCLEOTIDE SEQUENCE [LARGE SCALE GENOMIC DNA]</scope>
    <source>
        <strain evidence="1">PF1309</strain>
    </source>
</reference>
<comment type="caution">
    <text evidence="1">The sequence shown here is derived from an EMBL/GenBank/DDBJ whole genome shotgun (WGS) entry which is preliminary data.</text>
</comment>
<dbReference type="AlphaFoldDB" id="A0A2A2JX49"/>
<dbReference type="EMBL" id="LIAE01010137">
    <property type="protein sequence ID" value="PAV66248.1"/>
    <property type="molecule type" value="Genomic_DNA"/>
</dbReference>
<evidence type="ECO:0000313" key="2">
    <source>
        <dbReference type="Proteomes" id="UP000218231"/>
    </source>
</evidence>
<sequence>MEPNIPPLFEHLPKELFRPLAAANNLRYWDVLCRLMAAMWGEGGRSPGEEAPKSLVLRTIESFLVADDPWEDMDSSLTVTGRAHLIFTSLHASGWLSQRRKGVVEQVTVRPVVARFFGHLVEFANQTPEFLGIRFHSIYVSLREVRDANAHGLYHEAARQAKQCMAHITNTSCRIQDLMGKLSAKETMGEFVRGFFEEYIENVFIADYSDLRTHNHPLQFRSQIIALVRQLQCDDQQRQGLIGWYAQMKTDDDFLRAELLYERDTHQLLRLREVEEHLQRLDEEVRDANQMAIALFEYKLRSPGNFDKLIARALNAVEILGEGHASLPGRSGFYHASEVGLSKPRVTPRVHEPTLVETYSPTTEELAMEALRQRMNANRHVTPLKLAEYVTRHVGSDLRVTSSQLSIESVIDLCCYQRLLLIASREACPPGKRRDDVHLQLVPGIRVEFVPEAMTRNAYMEHQEFMIHVRMP</sequence>
<dbReference type="InterPro" id="IPR043773">
    <property type="entry name" value="JetA"/>
</dbReference>
<gene>
    <name evidence="1" type="ORF">WR25_00644</name>
</gene>